<gene>
    <name evidence="2" type="ORF">pipiens_013315</name>
</gene>
<keyword evidence="3" id="KW-1185">Reference proteome</keyword>
<dbReference type="Proteomes" id="UP001562425">
    <property type="component" value="Unassembled WGS sequence"/>
</dbReference>
<feature type="compositionally biased region" description="Polar residues" evidence="1">
    <location>
        <begin position="90"/>
        <end position="104"/>
    </location>
</feature>
<sequence>MHVRQFKQHGYRRADGAKRYFNWTASVSYVFEAFVGDRLPEESSYEIVLNIVMKRHDICVNGSMVKEGFGAGVVVKAAEQKSVEEAGNRTLGSRSATSEGQQRTTSRLTVRFCGRSIRNVVEDKEPGDKTDWKKGECCLVLPTMVSKGPDKNGHIACEYYRAQVIDYLDDSMFTVFLIT</sequence>
<accession>A0ABD1CYW0</accession>
<name>A0ABD1CYW0_CULPP</name>
<proteinExistence type="predicted"/>
<comment type="caution">
    <text evidence="2">The sequence shown here is derived from an EMBL/GenBank/DDBJ whole genome shotgun (WGS) entry which is preliminary data.</text>
</comment>
<organism evidence="2 3">
    <name type="scientific">Culex pipiens pipiens</name>
    <name type="common">Northern house mosquito</name>
    <dbReference type="NCBI Taxonomy" id="38569"/>
    <lineage>
        <taxon>Eukaryota</taxon>
        <taxon>Metazoa</taxon>
        <taxon>Ecdysozoa</taxon>
        <taxon>Arthropoda</taxon>
        <taxon>Hexapoda</taxon>
        <taxon>Insecta</taxon>
        <taxon>Pterygota</taxon>
        <taxon>Neoptera</taxon>
        <taxon>Endopterygota</taxon>
        <taxon>Diptera</taxon>
        <taxon>Nematocera</taxon>
        <taxon>Culicoidea</taxon>
        <taxon>Culicidae</taxon>
        <taxon>Culicinae</taxon>
        <taxon>Culicini</taxon>
        <taxon>Culex</taxon>
        <taxon>Culex</taxon>
    </lineage>
</organism>
<evidence type="ECO:0000256" key="1">
    <source>
        <dbReference type="SAM" id="MobiDB-lite"/>
    </source>
</evidence>
<protein>
    <submittedName>
        <fullName evidence="2">Uncharacterized protein</fullName>
    </submittedName>
</protein>
<dbReference type="AlphaFoldDB" id="A0ABD1CYW0"/>
<feature type="region of interest" description="Disordered" evidence="1">
    <location>
        <begin position="85"/>
        <end position="104"/>
    </location>
</feature>
<reference evidence="2 3" key="1">
    <citation type="submission" date="2024-05" db="EMBL/GenBank/DDBJ databases">
        <title>Culex pipiens pipiens assembly and annotation.</title>
        <authorList>
            <person name="Alout H."/>
            <person name="Durand T."/>
        </authorList>
    </citation>
    <scope>NUCLEOTIDE SEQUENCE [LARGE SCALE GENOMIC DNA]</scope>
    <source>
        <strain evidence="2">HA-2024</strain>
        <tissue evidence="2">Whole body</tissue>
    </source>
</reference>
<evidence type="ECO:0000313" key="3">
    <source>
        <dbReference type="Proteomes" id="UP001562425"/>
    </source>
</evidence>
<evidence type="ECO:0000313" key="2">
    <source>
        <dbReference type="EMBL" id="KAL1381832.1"/>
    </source>
</evidence>
<dbReference type="EMBL" id="JBEHCU010008534">
    <property type="protein sequence ID" value="KAL1381832.1"/>
    <property type="molecule type" value="Genomic_DNA"/>
</dbReference>